<dbReference type="InterPro" id="IPR032698">
    <property type="entry name" value="SirB1_N"/>
</dbReference>
<dbReference type="HOGENOM" id="CLU_910400_0_0_1"/>
<dbReference type="InterPro" id="IPR001810">
    <property type="entry name" value="F-box_dom"/>
</dbReference>
<dbReference type="PaxDb" id="2903-EOD17430"/>
<dbReference type="PANTHER" id="PTHR31350">
    <property type="entry name" value="SI:DKEY-261L7.2"/>
    <property type="match status" value="1"/>
</dbReference>
<dbReference type="GeneID" id="17263580"/>
<feature type="domain" description="F-box" evidence="1">
    <location>
        <begin position="5"/>
        <end position="51"/>
    </location>
</feature>
<dbReference type="PANTHER" id="PTHR31350:SF21">
    <property type="entry name" value="F-BOX ONLY PROTEIN 21"/>
    <property type="match status" value="1"/>
</dbReference>
<dbReference type="RefSeq" id="XP_005769859.1">
    <property type="nucleotide sequence ID" value="XM_005769802.1"/>
</dbReference>
<dbReference type="SUPFAM" id="SSF81383">
    <property type="entry name" value="F-box domain"/>
    <property type="match status" value="1"/>
</dbReference>
<dbReference type="Gene3D" id="1.20.1280.50">
    <property type="match status" value="1"/>
</dbReference>
<name>A0A0D3J1P5_EMIH1</name>
<sequence>MATPSIAFETLPDELLLAVLSHLAPIGLCAVRVCDSRLVALATDSSLWETCHRRRWARPPLPQQPAAGWFADFARRSLQDARVLPLLRELREASRRDSPAARDRIWRELMAPGVELFDVACSLTSDGEEVSLHEEAETLLRGLNQNSVRIEFEALLLRARQCEAGLGEGRNIAELLEERGEAADAVKALSAQLFAEDGFRGNEAPQNSLLDRVLESRTGIPISLSVLFAAVCRRVGVQLDMIGLPGHFLLATRPTPTTPRTFVDVFNGGRLLGLRECEEIVTSYGIGWSDSMVTPVPMSEVPVWPP</sequence>
<protein>
    <recommendedName>
        <fullName evidence="1">F-box domain-containing protein</fullName>
    </recommendedName>
</protein>
<evidence type="ECO:0000259" key="1">
    <source>
        <dbReference type="PROSITE" id="PS50181"/>
    </source>
</evidence>
<dbReference type="STRING" id="2903.R1DSH6"/>
<organism evidence="2 3">
    <name type="scientific">Emiliania huxleyi (strain CCMP1516)</name>
    <dbReference type="NCBI Taxonomy" id="280463"/>
    <lineage>
        <taxon>Eukaryota</taxon>
        <taxon>Haptista</taxon>
        <taxon>Haptophyta</taxon>
        <taxon>Prymnesiophyceae</taxon>
        <taxon>Isochrysidales</taxon>
        <taxon>Noelaerhabdaceae</taxon>
        <taxon>Emiliania</taxon>
    </lineage>
</organism>
<dbReference type="Pfam" id="PF13369">
    <property type="entry name" value="Transglut_core2"/>
    <property type="match status" value="1"/>
</dbReference>
<keyword evidence="3" id="KW-1185">Reference proteome</keyword>
<dbReference type="PROSITE" id="PS50181">
    <property type="entry name" value="FBOX"/>
    <property type="match status" value="1"/>
</dbReference>
<dbReference type="Proteomes" id="UP000013827">
    <property type="component" value="Unassembled WGS sequence"/>
</dbReference>
<dbReference type="KEGG" id="ehx:EMIHUDRAFT_210137"/>
<reference evidence="3" key="1">
    <citation type="journal article" date="2013" name="Nature">
        <title>Pan genome of the phytoplankton Emiliania underpins its global distribution.</title>
        <authorList>
            <person name="Read B.A."/>
            <person name="Kegel J."/>
            <person name="Klute M.J."/>
            <person name="Kuo A."/>
            <person name="Lefebvre S.C."/>
            <person name="Maumus F."/>
            <person name="Mayer C."/>
            <person name="Miller J."/>
            <person name="Monier A."/>
            <person name="Salamov A."/>
            <person name="Young J."/>
            <person name="Aguilar M."/>
            <person name="Claverie J.M."/>
            <person name="Frickenhaus S."/>
            <person name="Gonzalez K."/>
            <person name="Herman E.K."/>
            <person name="Lin Y.C."/>
            <person name="Napier J."/>
            <person name="Ogata H."/>
            <person name="Sarno A.F."/>
            <person name="Shmutz J."/>
            <person name="Schroeder D."/>
            <person name="de Vargas C."/>
            <person name="Verret F."/>
            <person name="von Dassow P."/>
            <person name="Valentin K."/>
            <person name="Van de Peer Y."/>
            <person name="Wheeler G."/>
            <person name="Dacks J.B."/>
            <person name="Delwiche C.F."/>
            <person name="Dyhrman S.T."/>
            <person name="Glockner G."/>
            <person name="John U."/>
            <person name="Richards T."/>
            <person name="Worden A.Z."/>
            <person name="Zhang X."/>
            <person name="Grigoriev I.V."/>
            <person name="Allen A.E."/>
            <person name="Bidle K."/>
            <person name="Borodovsky M."/>
            <person name="Bowler C."/>
            <person name="Brownlee C."/>
            <person name="Cock J.M."/>
            <person name="Elias M."/>
            <person name="Gladyshev V.N."/>
            <person name="Groth M."/>
            <person name="Guda C."/>
            <person name="Hadaegh A."/>
            <person name="Iglesias-Rodriguez M.D."/>
            <person name="Jenkins J."/>
            <person name="Jones B.M."/>
            <person name="Lawson T."/>
            <person name="Leese F."/>
            <person name="Lindquist E."/>
            <person name="Lobanov A."/>
            <person name="Lomsadze A."/>
            <person name="Malik S.B."/>
            <person name="Marsh M.E."/>
            <person name="Mackinder L."/>
            <person name="Mock T."/>
            <person name="Mueller-Roeber B."/>
            <person name="Pagarete A."/>
            <person name="Parker M."/>
            <person name="Probert I."/>
            <person name="Quesneville H."/>
            <person name="Raines C."/>
            <person name="Rensing S.A."/>
            <person name="Riano-Pachon D.M."/>
            <person name="Richier S."/>
            <person name="Rokitta S."/>
            <person name="Shiraiwa Y."/>
            <person name="Soanes D.M."/>
            <person name="van der Giezen M."/>
            <person name="Wahlund T.M."/>
            <person name="Williams B."/>
            <person name="Wilson W."/>
            <person name="Wolfe G."/>
            <person name="Wurch L.L."/>
        </authorList>
    </citation>
    <scope>NUCLEOTIDE SEQUENCE</scope>
</reference>
<reference evidence="2" key="2">
    <citation type="submission" date="2024-10" db="UniProtKB">
        <authorList>
            <consortium name="EnsemblProtists"/>
        </authorList>
    </citation>
    <scope>IDENTIFICATION</scope>
</reference>
<accession>A0A0D3J1P5</accession>
<dbReference type="InterPro" id="IPR036047">
    <property type="entry name" value="F-box-like_dom_sf"/>
</dbReference>
<dbReference type="Pfam" id="PF12937">
    <property type="entry name" value="F-box-like"/>
    <property type="match status" value="1"/>
</dbReference>
<evidence type="ECO:0000313" key="3">
    <source>
        <dbReference type="Proteomes" id="UP000013827"/>
    </source>
</evidence>
<dbReference type="EnsemblProtists" id="EOD17430">
    <property type="protein sequence ID" value="EOD17430"/>
    <property type="gene ID" value="EMIHUDRAFT_210137"/>
</dbReference>
<dbReference type="AlphaFoldDB" id="A0A0D3J1P5"/>
<proteinExistence type="predicted"/>
<evidence type="ECO:0000313" key="2">
    <source>
        <dbReference type="EnsemblProtists" id="EOD17430"/>
    </source>
</evidence>